<gene>
    <name evidence="3" type="ORF">CLH61_07535</name>
</gene>
<feature type="chain" id="PRO_5013834274" description="DUF5666 domain-containing protein" evidence="1">
    <location>
        <begin position="24"/>
        <end position="499"/>
    </location>
</feature>
<reference evidence="3 4" key="1">
    <citation type="submission" date="2017-09" db="EMBL/GenBank/DDBJ databases">
        <title>The draft genome sequences of Marinobacter sp. PWS21.</title>
        <authorList>
            <person name="Cao J."/>
        </authorList>
    </citation>
    <scope>NUCLEOTIDE SEQUENCE [LARGE SCALE GENOMIC DNA]</scope>
    <source>
        <strain evidence="3 4">PWS21</strain>
    </source>
</reference>
<evidence type="ECO:0000313" key="4">
    <source>
        <dbReference type="Proteomes" id="UP000231409"/>
    </source>
</evidence>
<dbReference type="Proteomes" id="UP000231409">
    <property type="component" value="Unassembled WGS sequence"/>
</dbReference>
<dbReference type="InterPro" id="IPR043724">
    <property type="entry name" value="DUF5666"/>
</dbReference>
<name>A0A2G1UNG1_9GAMM</name>
<protein>
    <recommendedName>
        <fullName evidence="2">DUF5666 domain-containing protein</fullName>
    </recommendedName>
</protein>
<comment type="caution">
    <text evidence="3">The sequence shown here is derived from an EMBL/GenBank/DDBJ whole genome shotgun (WGS) entry which is preliminary data.</text>
</comment>
<dbReference type="AlphaFoldDB" id="A0A2G1UNG1"/>
<proteinExistence type="predicted"/>
<sequence length="499" mass="52613">MKRQSPLSLVKHSFTAATLGVLAACGGAGGGATIADGGIRGTGASVGPVSGFGSVFVNGVRFDTADILNRVVDSDDGIGSEAELAKGMILRVNGEWAADGQGTAESMAYDDSLRGAITVTRPWDPVTLSAEIAIYGQTVQIDRQTVIQGKLVADLADGDLVRVSGWRLATGGFRASYIGLLTGGSEDDVELEGRIDTVGFNPDQNHFQINGLRIEYSDDAFDDDFTEAGLVAGRIVEVEGRIELRDSGPVLVAREIEEDDDRRYRSAAGAGIEFAGPVAAAYEAASGTFTTNGITVRIDSETRLDDLTLSDLQPGLLVQVEGDVLDDGSVQADEVGLREANARVEGAITTGPDLTAMTLEVGGVLVRVTGLTLIADDDETTRLALADLQSGQQIEVEGIERESGGEVWLEALKIGRDDDDDAASRFELEGRLGDIDGQGITVLGVQLLINGTTEFDDVSAAELESGLANGVRPVLEVEYYRADGVYYADEIELEAQDDD</sequence>
<feature type="domain" description="DUF5666" evidence="2">
    <location>
        <begin position="131"/>
        <end position="178"/>
    </location>
</feature>
<feature type="domain" description="DUF5666" evidence="2">
    <location>
        <begin position="276"/>
        <end position="335"/>
    </location>
</feature>
<accession>A0A2G1UNG1</accession>
<feature type="domain" description="DUF5666" evidence="2">
    <location>
        <begin position="345"/>
        <end position="404"/>
    </location>
</feature>
<keyword evidence="1" id="KW-0732">Signal</keyword>
<organism evidence="3 4">
    <name type="scientific">Marinobacter profundi</name>
    <dbReference type="NCBI Taxonomy" id="2666256"/>
    <lineage>
        <taxon>Bacteria</taxon>
        <taxon>Pseudomonadati</taxon>
        <taxon>Pseudomonadota</taxon>
        <taxon>Gammaproteobacteria</taxon>
        <taxon>Pseudomonadales</taxon>
        <taxon>Marinobacteraceae</taxon>
        <taxon>Marinobacter</taxon>
    </lineage>
</organism>
<dbReference type="Pfam" id="PF18914">
    <property type="entry name" value="DUF5666"/>
    <property type="match status" value="5"/>
</dbReference>
<evidence type="ECO:0000313" key="3">
    <source>
        <dbReference type="EMBL" id="PHQ16046.1"/>
    </source>
</evidence>
<feature type="domain" description="DUF5666" evidence="2">
    <location>
        <begin position="192"/>
        <end position="257"/>
    </location>
</feature>
<keyword evidence="4" id="KW-1185">Reference proteome</keyword>
<dbReference type="RefSeq" id="WP_099614220.1">
    <property type="nucleotide sequence ID" value="NZ_KZ319369.1"/>
</dbReference>
<feature type="domain" description="DUF5666" evidence="2">
    <location>
        <begin position="429"/>
        <end position="492"/>
    </location>
</feature>
<evidence type="ECO:0000259" key="2">
    <source>
        <dbReference type="Pfam" id="PF18914"/>
    </source>
</evidence>
<evidence type="ECO:0000256" key="1">
    <source>
        <dbReference type="SAM" id="SignalP"/>
    </source>
</evidence>
<dbReference type="EMBL" id="NTFH01000005">
    <property type="protein sequence ID" value="PHQ16046.1"/>
    <property type="molecule type" value="Genomic_DNA"/>
</dbReference>
<dbReference type="PROSITE" id="PS51257">
    <property type="entry name" value="PROKAR_LIPOPROTEIN"/>
    <property type="match status" value="1"/>
</dbReference>
<feature type="signal peptide" evidence="1">
    <location>
        <begin position="1"/>
        <end position="23"/>
    </location>
</feature>